<name>A0A6J4JNA9_9ACTN</name>
<feature type="non-terminal residue" evidence="1">
    <location>
        <position position="1"/>
    </location>
</feature>
<proteinExistence type="predicted"/>
<dbReference type="AlphaFoldDB" id="A0A6J4JNA9"/>
<dbReference type="EMBL" id="CADCTP010000342">
    <property type="protein sequence ID" value="CAA9283082.1"/>
    <property type="molecule type" value="Genomic_DNA"/>
</dbReference>
<organism evidence="1">
    <name type="scientific">uncultured Mycobacteriales bacterium</name>
    <dbReference type="NCBI Taxonomy" id="581187"/>
    <lineage>
        <taxon>Bacteria</taxon>
        <taxon>Bacillati</taxon>
        <taxon>Actinomycetota</taxon>
        <taxon>Actinomycetes</taxon>
        <taxon>Mycobacteriales</taxon>
        <taxon>environmental samples</taxon>
    </lineage>
</organism>
<protein>
    <submittedName>
        <fullName evidence="1">Uncharacterized protein</fullName>
    </submittedName>
</protein>
<reference evidence="1" key="1">
    <citation type="submission" date="2020-02" db="EMBL/GenBank/DDBJ databases">
        <authorList>
            <person name="Meier V. D."/>
        </authorList>
    </citation>
    <scope>NUCLEOTIDE SEQUENCE</scope>
    <source>
        <strain evidence="1">AVDCRST_MAG41</strain>
    </source>
</reference>
<evidence type="ECO:0000313" key="1">
    <source>
        <dbReference type="EMBL" id="CAA9283082.1"/>
    </source>
</evidence>
<gene>
    <name evidence="1" type="ORF">AVDCRST_MAG41-3747</name>
</gene>
<sequence length="36" mass="3935">GPADIYKSVADIRDAESLGKVREYKKQLKAAAKAKD</sequence>
<accession>A0A6J4JNA9</accession>